<proteinExistence type="predicted"/>
<evidence type="ECO:0008006" key="4">
    <source>
        <dbReference type="Google" id="ProtNLM"/>
    </source>
</evidence>
<evidence type="ECO:0000313" key="3">
    <source>
        <dbReference type="Proteomes" id="UP000805614"/>
    </source>
</evidence>
<dbReference type="RefSeq" id="WP_187245012.1">
    <property type="nucleotide sequence ID" value="NZ_BAAAOK010000037.1"/>
</dbReference>
<sequence>MRNLPVHRSILAVDIERSTGALRTNPIKAELRGHVYRVLHQALTFTGISPEHVDPFEDGGDSVLALIHPVDDVPKTYLLSRFIPELSRLLTNYNAGLSPADRPSRELRLRAVVHAGEVHLDGNGYFGEELDVACRLLNAPRFKRFLKGAPGPLALIVSDDIHRAIVKHEYDGIRLDAFLPQVRVHVSGRRRQGWVHLPDGASTPMLVGGAGPYGGKPFKRAARAAGSPHGQVRPMSRAWPAPTSARAADL</sequence>
<feature type="region of interest" description="Disordered" evidence="1">
    <location>
        <begin position="222"/>
        <end position="250"/>
    </location>
</feature>
<organism evidence="2 3">
    <name type="scientific">Actinomadura alba</name>
    <dbReference type="NCBI Taxonomy" id="406431"/>
    <lineage>
        <taxon>Bacteria</taxon>
        <taxon>Bacillati</taxon>
        <taxon>Actinomycetota</taxon>
        <taxon>Actinomycetes</taxon>
        <taxon>Streptosporangiales</taxon>
        <taxon>Thermomonosporaceae</taxon>
        <taxon>Actinomadura</taxon>
    </lineage>
</organism>
<evidence type="ECO:0000313" key="2">
    <source>
        <dbReference type="EMBL" id="MBC6468008.1"/>
    </source>
</evidence>
<dbReference type="Proteomes" id="UP000805614">
    <property type="component" value="Unassembled WGS sequence"/>
</dbReference>
<name>A0ABR7LT35_9ACTN</name>
<dbReference type="Gene3D" id="3.30.70.1230">
    <property type="entry name" value="Nucleotide cyclase"/>
    <property type="match status" value="1"/>
</dbReference>
<accession>A0ABR7LT35</accession>
<protein>
    <recommendedName>
        <fullName evidence="4">Guanylate cyclase domain-containing protein</fullName>
    </recommendedName>
</protein>
<reference evidence="2 3" key="1">
    <citation type="submission" date="2020-06" db="EMBL/GenBank/DDBJ databases">
        <title>Actinomadura xiongansis sp. nov., isolated from soil of Baiyangdian.</title>
        <authorList>
            <person name="Zhang X."/>
        </authorList>
    </citation>
    <scope>NUCLEOTIDE SEQUENCE [LARGE SCALE GENOMIC DNA]</scope>
    <source>
        <strain evidence="2 3">HBUM206468</strain>
    </source>
</reference>
<keyword evidence="3" id="KW-1185">Reference proteome</keyword>
<evidence type="ECO:0000256" key="1">
    <source>
        <dbReference type="SAM" id="MobiDB-lite"/>
    </source>
</evidence>
<gene>
    <name evidence="2" type="ORF">HKK74_21280</name>
</gene>
<comment type="caution">
    <text evidence="2">The sequence shown here is derived from an EMBL/GenBank/DDBJ whole genome shotgun (WGS) entry which is preliminary data.</text>
</comment>
<dbReference type="InterPro" id="IPR029787">
    <property type="entry name" value="Nucleotide_cyclase"/>
</dbReference>
<dbReference type="EMBL" id="JABVEC010000016">
    <property type="protein sequence ID" value="MBC6468008.1"/>
    <property type="molecule type" value="Genomic_DNA"/>
</dbReference>